<name>A0A7S3BZY8_9EUKA</name>
<dbReference type="EMBL" id="HBHX01069172">
    <property type="protein sequence ID" value="CAE0150030.1"/>
    <property type="molecule type" value="Transcribed_RNA"/>
</dbReference>
<sequence>MASVWIATPRVLSIEPGGARLTMASGTHDLSSATEDELLRGMRPRWHAAYLAARCTCVALDMFSDGILFFIFLPCAVEGHEPPSSSVLYAGTDFPVVGVAASALCYGSQHLRWRGEWLLAAAFGLLLQFLCRHFGGDLLAPICAAMLFAAFRYHRRSQDVRRFHAQ</sequence>
<keyword evidence="1" id="KW-0472">Membrane</keyword>
<dbReference type="AlphaFoldDB" id="A0A7S3BZY8"/>
<feature type="transmembrane region" description="Helical" evidence="1">
    <location>
        <begin position="136"/>
        <end position="153"/>
    </location>
</feature>
<proteinExistence type="predicted"/>
<keyword evidence="1" id="KW-0812">Transmembrane</keyword>
<protein>
    <submittedName>
        <fullName evidence="2">Uncharacterized protein</fullName>
    </submittedName>
</protein>
<accession>A0A7S3BZY8</accession>
<feature type="transmembrane region" description="Helical" evidence="1">
    <location>
        <begin position="48"/>
        <end position="74"/>
    </location>
</feature>
<feature type="transmembrane region" description="Helical" evidence="1">
    <location>
        <begin position="113"/>
        <end position="130"/>
    </location>
</feature>
<keyword evidence="1" id="KW-1133">Transmembrane helix</keyword>
<evidence type="ECO:0000313" key="2">
    <source>
        <dbReference type="EMBL" id="CAE0150030.1"/>
    </source>
</evidence>
<gene>
    <name evidence="2" type="ORF">HERI1096_LOCUS38218</name>
</gene>
<feature type="transmembrane region" description="Helical" evidence="1">
    <location>
        <begin position="86"/>
        <end position="106"/>
    </location>
</feature>
<reference evidence="2" key="1">
    <citation type="submission" date="2021-01" db="EMBL/GenBank/DDBJ databases">
        <authorList>
            <person name="Corre E."/>
            <person name="Pelletier E."/>
            <person name="Niang G."/>
            <person name="Scheremetjew M."/>
            <person name="Finn R."/>
            <person name="Kale V."/>
            <person name="Holt S."/>
            <person name="Cochrane G."/>
            <person name="Meng A."/>
            <person name="Brown T."/>
            <person name="Cohen L."/>
        </authorList>
    </citation>
    <scope>NUCLEOTIDE SEQUENCE</scope>
    <source>
        <strain evidence="2">CCMP281</strain>
    </source>
</reference>
<organism evidence="2">
    <name type="scientific">Haptolina ericina</name>
    <dbReference type="NCBI Taxonomy" id="156174"/>
    <lineage>
        <taxon>Eukaryota</taxon>
        <taxon>Haptista</taxon>
        <taxon>Haptophyta</taxon>
        <taxon>Prymnesiophyceae</taxon>
        <taxon>Prymnesiales</taxon>
        <taxon>Prymnesiaceae</taxon>
        <taxon>Haptolina</taxon>
    </lineage>
</organism>
<evidence type="ECO:0000256" key="1">
    <source>
        <dbReference type="SAM" id="Phobius"/>
    </source>
</evidence>